<accession>A0A3Q9F5I4</accession>
<gene>
    <name evidence="11" type="primary">fliR</name>
    <name evidence="11" type="ORF">D5R55_19075</name>
</gene>
<evidence type="ECO:0000256" key="5">
    <source>
        <dbReference type="ARBA" id="ARBA00022692"/>
    </source>
</evidence>
<keyword evidence="6 10" id="KW-1133">Transmembrane helix</keyword>
<evidence type="ECO:0000313" key="11">
    <source>
        <dbReference type="EMBL" id="AZQ53091.1"/>
    </source>
</evidence>
<dbReference type="EMBL" id="CP034546">
    <property type="protein sequence ID" value="AZQ53091.1"/>
    <property type="molecule type" value="Genomic_DNA"/>
</dbReference>
<dbReference type="RefSeq" id="WP_126364764.1">
    <property type="nucleotide sequence ID" value="NZ_CP034546.1"/>
</dbReference>
<dbReference type="NCBIfam" id="TIGR01400">
    <property type="entry name" value="fliR"/>
    <property type="match status" value="1"/>
</dbReference>
<comment type="function">
    <text evidence="1 10">Role in flagellar biosynthesis.</text>
</comment>
<dbReference type="InterPro" id="IPR002010">
    <property type="entry name" value="T3SS_IM_R"/>
</dbReference>
<proteinExistence type="inferred from homology"/>
<evidence type="ECO:0000256" key="10">
    <source>
        <dbReference type="RuleBase" id="RU362071"/>
    </source>
</evidence>
<keyword evidence="5 10" id="KW-0812">Transmembrane</keyword>
<dbReference type="PRINTS" id="PR00953">
    <property type="entry name" value="TYPE3IMRPROT"/>
</dbReference>
<organism evidence="11 12">
    <name type="scientific">Burkholderia cenocepacia</name>
    <dbReference type="NCBI Taxonomy" id="95486"/>
    <lineage>
        <taxon>Bacteria</taxon>
        <taxon>Pseudomonadati</taxon>
        <taxon>Pseudomonadota</taxon>
        <taxon>Betaproteobacteria</taxon>
        <taxon>Burkholderiales</taxon>
        <taxon>Burkholderiaceae</taxon>
        <taxon>Burkholderia</taxon>
        <taxon>Burkholderia cepacia complex</taxon>
    </lineage>
</organism>
<name>A0A3Q9F5I4_9BURK</name>
<feature type="transmembrane region" description="Helical" evidence="10">
    <location>
        <begin position="213"/>
        <end position="233"/>
    </location>
</feature>
<feature type="transmembrane region" description="Helical" evidence="10">
    <location>
        <begin position="128"/>
        <end position="151"/>
    </location>
</feature>
<feature type="transmembrane region" description="Helical" evidence="10">
    <location>
        <begin position="78"/>
        <end position="108"/>
    </location>
</feature>
<dbReference type="GO" id="GO:0044780">
    <property type="term" value="P:bacterial-type flagellum assembly"/>
    <property type="evidence" value="ECO:0007669"/>
    <property type="project" value="UniProtKB-UniRule"/>
</dbReference>
<dbReference type="InterPro" id="IPR006303">
    <property type="entry name" value="FliR"/>
</dbReference>
<feature type="transmembrane region" description="Helical" evidence="10">
    <location>
        <begin position="172"/>
        <end position="201"/>
    </location>
</feature>
<keyword evidence="11" id="KW-0969">Cilium</keyword>
<dbReference type="PANTHER" id="PTHR30065:SF8">
    <property type="entry name" value="FLAGELLAR BIOSYNTHETIC PROTEIN FLIR"/>
    <property type="match status" value="1"/>
</dbReference>
<keyword evidence="11" id="KW-0282">Flagellum</keyword>
<evidence type="ECO:0000256" key="3">
    <source>
        <dbReference type="ARBA" id="ARBA00021717"/>
    </source>
</evidence>
<comment type="similarity">
    <text evidence="2 10">Belongs to the FliR/MopE/SpaR family.</text>
</comment>
<evidence type="ECO:0000256" key="4">
    <source>
        <dbReference type="ARBA" id="ARBA00022475"/>
    </source>
</evidence>
<evidence type="ECO:0000256" key="7">
    <source>
        <dbReference type="ARBA" id="ARBA00023136"/>
    </source>
</evidence>
<reference evidence="11 12" key="1">
    <citation type="submission" date="2018-12" db="EMBL/GenBank/DDBJ databases">
        <title>Cadmium resistance mechanism in endophytic bacteria Burkholderia cenocepacia YG-3.</title>
        <authorList>
            <person name="Zhang X."/>
            <person name="Wang X."/>
            <person name="Zhu Y."/>
        </authorList>
    </citation>
    <scope>NUCLEOTIDE SEQUENCE [LARGE SCALE GENOMIC DNA]</scope>
    <source>
        <strain evidence="11 12">YG-3</strain>
    </source>
</reference>
<comment type="subcellular location">
    <subcellularLocation>
        <location evidence="10">Cell membrane</location>
        <topology evidence="10">Multi-pass membrane protein</topology>
    </subcellularLocation>
    <subcellularLocation>
        <location evidence="10">Bacterial flagellum basal body</location>
    </subcellularLocation>
</comment>
<keyword evidence="4 10" id="KW-1003">Cell membrane</keyword>
<dbReference type="Proteomes" id="UP000277191">
    <property type="component" value="Chromosome 2"/>
</dbReference>
<keyword evidence="11" id="KW-0966">Cell projection</keyword>
<evidence type="ECO:0000256" key="9">
    <source>
        <dbReference type="NCBIfam" id="TIGR01400"/>
    </source>
</evidence>
<dbReference type="PANTHER" id="PTHR30065">
    <property type="entry name" value="FLAGELLAR BIOSYNTHETIC PROTEIN FLIR"/>
    <property type="match status" value="1"/>
</dbReference>
<evidence type="ECO:0000256" key="8">
    <source>
        <dbReference type="ARBA" id="ARBA00023143"/>
    </source>
</evidence>
<keyword evidence="7 10" id="KW-0472">Membrane</keyword>
<evidence type="ECO:0000256" key="2">
    <source>
        <dbReference type="ARBA" id="ARBA00009772"/>
    </source>
</evidence>
<dbReference type="Pfam" id="PF01311">
    <property type="entry name" value="Bac_export_1"/>
    <property type="match status" value="1"/>
</dbReference>
<evidence type="ECO:0000256" key="6">
    <source>
        <dbReference type="ARBA" id="ARBA00022989"/>
    </source>
</evidence>
<protein>
    <recommendedName>
        <fullName evidence="3 9">Flagellar biosynthetic protein FliR</fullName>
    </recommendedName>
</protein>
<dbReference type="GO" id="GO:0006605">
    <property type="term" value="P:protein targeting"/>
    <property type="evidence" value="ECO:0007669"/>
    <property type="project" value="UniProtKB-UniRule"/>
</dbReference>
<dbReference type="GO" id="GO:0005886">
    <property type="term" value="C:plasma membrane"/>
    <property type="evidence" value="ECO:0007669"/>
    <property type="project" value="UniProtKB-SubCell"/>
</dbReference>
<dbReference type="AlphaFoldDB" id="A0A3Q9F5I4"/>
<evidence type="ECO:0000313" key="12">
    <source>
        <dbReference type="Proteomes" id="UP000277191"/>
    </source>
</evidence>
<feature type="transmembrane region" description="Helical" evidence="10">
    <location>
        <begin position="43"/>
        <end position="66"/>
    </location>
</feature>
<dbReference type="GO" id="GO:0009425">
    <property type="term" value="C:bacterial-type flagellum basal body"/>
    <property type="evidence" value="ECO:0007669"/>
    <property type="project" value="UniProtKB-SubCell"/>
</dbReference>
<sequence length="265" mass="28278">MEIVLAQLLPLANTIFWPFCRIAAALAASPILGDAMVPVRIRLLIALILALAIQPGIPAMPVIDLLQLEGVTAVAEQVLIGGLLGFVFHLVLGALQVFGTVASSQLGLSMAQINDPMNGQMADVLTSVMYVVFILLFFAVDGHLILTAVIARSFAVWPVGRFAFDLDALKHLAFAVGWVFSAAVALALPVMFATLVVQVGLGLLNRVAPALNLFALGFSITTMFGLLLLTLLLPSLPDHYGRMVEHVLELYDRLATRPLGNGGMQ</sequence>
<keyword evidence="8 10" id="KW-0975">Bacterial flagellum</keyword>
<evidence type="ECO:0000256" key="1">
    <source>
        <dbReference type="ARBA" id="ARBA00002578"/>
    </source>
</evidence>